<accession>A0A2K9LWI7</accession>
<keyword evidence="4" id="KW-0808">Transferase</keyword>
<evidence type="ECO:0000313" key="19">
    <source>
        <dbReference type="EMBL" id="AUM61834.1"/>
    </source>
</evidence>
<keyword evidence="8" id="KW-0479">Metal-binding</keyword>
<sequence>MSHKSWMYTINNYKDDDITRLKSLEVPRHRCCKEVGDSGTPHLQGVITFSRGYRLAGLKKLFPTGHFEPTKSVDAVNYCIKGEIIIDLTNNNQGHRTDLDEAIAIATNSGLVAMAKAHPSTFVKYHKGIKELLFTLDEPKEWTNVTVIVLWGAPGSGKSRLAREIDPKLYNVPEPINGTIWFDGYRGQKTILLDDFYGWLKYHTLLQITDGYPMMLPVKGAFVNKQWDTVIITSNKPPEEWYPNVDNIDALKRRISSVQNVTVTEVGGNTMPPLLDEID</sequence>
<keyword evidence="13" id="KW-0238">DNA-binding</keyword>
<dbReference type="GO" id="GO:0003724">
    <property type="term" value="F:RNA helicase activity"/>
    <property type="evidence" value="ECO:0007669"/>
    <property type="project" value="InterPro"/>
</dbReference>
<keyword evidence="9" id="KW-0547">Nucleotide-binding</keyword>
<dbReference type="InterPro" id="IPR000605">
    <property type="entry name" value="Helicase_SF3_ssDNA/RNA_vir"/>
</dbReference>
<feature type="domain" description="CRESS-DNA virus Rep endonuclease" evidence="18">
    <location>
        <begin position="1"/>
        <end position="96"/>
    </location>
</feature>
<evidence type="ECO:0000256" key="9">
    <source>
        <dbReference type="ARBA" id="ARBA00022741"/>
    </source>
</evidence>
<protein>
    <recommendedName>
        <fullName evidence="15">ATP-dependent helicase Rep</fullName>
    </recommendedName>
    <alternativeName>
        <fullName evidence="16">RepP</fullName>
    </alternativeName>
</protein>
<dbReference type="GO" id="GO:0016779">
    <property type="term" value="F:nucleotidyltransferase activity"/>
    <property type="evidence" value="ECO:0007669"/>
    <property type="project" value="UniProtKB-KW"/>
</dbReference>
<evidence type="ECO:0000256" key="14">
    <source>
        <dbReference type="ARBA" id="ARBA00023268"/>
    </source>
</evidence>
<keyword evidence="12" id="KW-0190">Covalent protein-DNA linkage</keyword>
<evidence type="ECO:0000256" key="3">
    <source>
        <dbReference type="ARBA" id="ARBA00008545"/>
    </source>
</evidence>
<comment type="subcellular location">
    <subcellularLocation>
        <location evidence="2">Host nucleus</location>
    </subcellularLocation>
</comment>
<dbReference type="Gene3D" id="3.40.50.300">
    <property type="entry name" value="P-loop containing nucleotide triphosphate hydrolases"/>
    <property type="match status" value="1"/>
</dbReference>
<reference evidence="19" key="1">
    <citation type="submission" date="2017-01" db="EMBL/GenBank/DDBJ databases">
        <title>High-throughput sequencing uncovers low homogeneity in the biogeography of single-stranded DNA viruses.</title>
        <authorList>
            <person name="Pearson V.M."/>
            <person name="Rokyta D.R."/>
        </authorList>
    </citation>
    <scope>NUCLEOTIDE SEQUENCE</scope>
</reference>
<dbReference type="GO" id="GO:0003677">
    <property type="term" value="F:DNA binding"/>
    <property type="evidence" value="ECO:0007669"/>
    <property type="project" value="UniProtKB-KW"/>
</dbReference>
<evidence type="ECO:0000256" key="10">
    <source>
        <dbReference type="ARBA" id="ARBA00022759"/>
    </source>
</evidence>
<evidence type="ECO:0000259" key="18">
    <source>
        <dbReference type="PROSITE" id="PS52020"/>
    </source>
</evidence>
<dbReference type="PROSITE" id="PS52020">
    <property type="entry name" value="CRESS_DNA_REP"/>
    <property type="match status" value="1"/>
</dbReference>
<dbReference type="Pfam" id="PF02407">
    <property type="entry name" value="Viral_Rep"/>
    <property type="match status" value="1"/>
</dbReference>
<keyword evidence="5" id="KW-0548">Nucleotidyltransferase</keyword>
<evidence type="ECO:0000256" key="8">
    <source>
        <dbReference type="ARBA" id="ARBA00022723"/>
    </source>
</evidence>
<proteinExistence type="inferred from homology"/>
<gene>
    <name evidence="19" type="primary">Rep</name>
</gene>
<evidence type="ECO:0000256" key="16">
    <source>
        <dbReference type="ARBA" id="ARBA00032243"/>
    </source>
</evidence>
<organism evidence="19">
    <name type="scientific">uncultured virus</name>
    <dbReference type="NCBI Taxonomy" id="340016"/>
    <lineage>
        <taxon>Viruses</taxon>
        <taxon>environmental samples</taxon>
    </lineage>
</organism>
<evidence type="ECO:0000256" key="12">
    <source>
        <dbReference type="ARBA" id="ARBA00023124"/>
    </source>
</evidence>
<keyword evidence="7" id="KW-0540">Nuclease</keyword>
<evidence type="ECO:0000256" key="7">
    <source>
        <dbReference type="ARBA" id="ARBA00022722"/>
    </source>
</evidence>
<dbReference type="GO" id="GO:0000166">
    <property type="term" value="F:nucleotide binding"/>
    <property type="evidence" value="ECO:0007669"/>
    <property type="project" value="UniProtKB-KW"/>
</dbReference>
<evidence type="ECO:0000256" key="17">
    <source>
        <dbReference type="ARBA" id="ARBA00049360"/>
    </source>
</evidence>
<dbReference type="InterPro" id="IPR049912">
    <property type="entry name" value="CRESS_DNA_REP"/>
</dbReference>
<dbReference type="SUPFAM" id="SSF52540">
    <property type="entry name" value="P-loop containing nucleoside triphosphate hydrolases"/>
    <property type="match status" value="1"/>
</dbReference>
<dbReference type="GO" id="GO:0004519">
    <property type="term" value="F:endonuclease activity"/>
    <property type="evidence" value="ECO:0007669"/>
    <property type="project" value="UniProtKB-KW"/>
</dbReference>
<evidence type="ECO:0000256" key="13">
    <source>
        <dbReference type="ARBA" id="ARBA00023125"/>
    </source>
</evidence>
<keyword evidence="6" id="KW-0235">DNA replication</keyword>
<dbReference type="GO" id="GO:0016787">
    <property type="term" value="F:hydrolase activity"/>
    <property type="evidence" value="ECO:0007669"/>
    <property type="project" value="UniProtKB-KW"/>
</dbReference>
<comment type="catalytic activity">
    <reaction evidence="17">
        <text>ATP + H2O = ADP + phosphate + H(+)</text>
        <dbReference type="Rhea" id="RHEA:13065"/>
        <dbReference type="ChEBI" id="CHEBI:15377"/>
        <dbReference type="ChEBI" id="CHEBI:15378"/>
        <dbReference type="ChEBI" id="CHEBI:30616"/>
        <dbReference type="ChEBI" id="CHEBI:43474"/>
        <dbReference type="ChEBI" id="CHEBI:456216"/>
    </reaction>
</comment>
<evidence type="ECO:0000256" key="2">
    <source>
        <dbReference type="ARBA" id="ARBA00004147"/>
    </source>
</evidence>
<dbReference type="InterPro" id="IPR027417">
    <property type="entry name" value="P-loop_NTPase"/>
</dbReference>
<keyword evidence="14" id="KW-0511">Multifunctional enzyme</keyword>
<dbReference type="Pfam" id="PF00910">
    <property type="entry name" value="RNA_helicase"/>
    <property type="match status" value="1"/>
</dbReference>
<evidence type="ECO:0000256" key="6">
    <source>
        <dbReference type="ARBA" id="ARBA00022705"/>
    </source>
</evidence>
<keyword evidence="10" id="KW-0255">Endonuclease</keyword>
<evidence type="ECO:0000256" key="1">
    <source>
        <dbReference type="ARBA" id="ARBA00001936"/>
    </source>
</evidence>
<dbReference type="GO" id="GO:0046872">
    <property type="term" value="F:metal ion binding"/>
    <property type="evidence" value="ECO:0007669"/>
    <property type="project" value="UniProtKB-KW"/>
</dbReference>
<evidence type="ECO:0000256" key="5">
    <source>
        <dbReference type="ARBA" id="ARBA00022695"/>
    </source>
</evidence>
<dbReference type="GO" id="GO:0042025">
    <property type="term" value="C:host cell nucleus"/>
    <property type="evidence" value="ECO:0007669"/>
    <property type="project" value="UniProtKB-SubCell"/>
</dbReference>
<dbReference type="GO" id="GO:0003723">
    <property type="term" value="F:RNA binding"/>
    <property type="evidence" value="ECO:0007669"/>
    <property type="project" value="InterPro"/>
</dbReference>
<name>A0A2K9LWI7_9VIRU</name>
<dbReference type="Gene3D" id="3.40.1310.20">
    <property type="match status" value="1"/>
</dbReference>
<dbReference type="EMBL" id="KY487883">
    <property type="protein sequence ID" value="AUM61834.1"/>
    <property type="molecule type" value="Genomic_DNA"/>
</dbReference>
<dbReference type="GO" id="GO:0006260">
    <property type="term" value="P:DNA replication"/>
    <property type="evidence" value="ECO:0007669"/>
    <property type="project" value="UniProtKB-KW"/>
</dbReference>
<keyword evidence="11" id="KW-0378">Hydrolase</keyword>
<evidence type="ECO:0000256" key="4">
    <source>
        <dbReference type="ARBA" id="ARBA00022679"/>
    </source>
</evidence>
<comment type="similarity">
    <text evidence="3">Belongs to the nanoviruses/circoviruses replication-associated protein family.</text>
</comment>
<evidence type="ECO:0000256" key="11">
    <source>
        <dbReference type="ARBA" id="ARBA00022801"/>
    </source>
</evidence>
<comment type="cofactor">
    <cofactor evidence="1">
        <name>Mn(2+)</name>
        <dbReference type="ChEBI" id="CHEBI:29035"/>
    </cofactor>
</comment>
<evidence type="ECO:0000256" key="15">
    <source>
        <dbReference type="ARBA" id="ARBA00030754"/>
    </source>
</evidence>